<reference evidence="2 3" key="1">
    <citation type="journal article" date="2018" name="Genomics">
        <title>Molecular footprints of inshore aquatic adaptation in Indo-Pacific humpback dolphin (Sousa chinensis).</title>
        <authorList>
            <person name="Ming Y."/>
            <person name="Jian J."/>
            <person name="Yu F."/>
            <person name="Yu X."/>
            <person name="Wang J."/>
            <person name="Liu W."/>
        </authorList>
    </citation>
    <scope>NUCLEOTIDE SEQUENCE [LARGE SCALE GENOMIC DNA]</scope>
    <source>
        <strain evidence="2">MY-2018</strain>
        <tissue evidence="2">Skin</tissue>
    </source>
</reference>
<feature type="non-terminal residue" evidence="2">
    <location>
        <position position="1"/>
    </location>
</feature>
<feature type="region of interest" description="Disordered" evidence="1">
    <location>
        <begin position="1"/>
        <end position="29"/>
    </location>
</feature>
<gene>
    <name evidence="2" type="ORF">DBR06_SOUSAS2810034</name>
</gene>
<evidence type="ECO:0000256" key="1">
    <source>
        <dbReference type="SAM" id="MobiDB-lite"/>
    </source>
</evidence>
<evidence type="ECO:0000313" key="3">
    <source>
        <dbReference type="Proteomes" id="UP000295264"/>
    </source>
</evidence>
<accession>A0A484GHG9</accession>
<organism evidence="2 3">
    <name type="scientific">Sousa chinensis</name>
    <name type="common">Indo-pacific humpbacked dolphin</name>
    <name type="synonym">Steno chinensis</name>
    <dbReference type="NCBI Taxonomy" id="103600"/>
    <lineage>
        <taxon>Eukaryota</taxon>
        <taxon>Metazoa</taxon>
        <taxon>Chordata</taxon>
        <taxon>Craniata</taxon>
        <taxon>Vertebrata</taxon>
        <taxon>Euteleostomi</taxon>
        <taxon>Mammalia</taxon>
        <taxon>Eutheria</taxon>
        <taxon>Laurasiatheria</taxon>
        <taxon>Artiodactyla</taxon>
        <taxon>Whippomorpha</taxon>
        <taxon>Cetacea</taxon>
        <taxon>Odontoceti</taxon>
        <taxon>Delphinidae</taxon>
        <taxon>Sousa</taxon>
    </lineage>
</organism>
<dbReference type="AlphaFoldDB" id="A0A484GHG9"/>
<proteinExistence type="predicted"/>
<name>A0A484GHG9_SOUCH</name>
<dbReference type="EMBL" id="QWLN02007615">
    <property type="protein sequence ID" value="TEA35170.1"/>
    <property type="molecule type" value="Genomic_DNA"/>
</dbReference>
<dbReference type="Proteomes" id="UP000295264">
    <property type="component" value="Unassembled WGS sequence"/>
</dbReference>
<sequence length="44" mass="4981">VGGQEKEEPDEDQHPTIGNDKELQEGSVRAAKSQHLWNIRVEII</sequence>
<evidence type="ECO:0000313" key="2">
    <source>
        <dbReference type="EMBL" id="TEA35170.1"/>
    </source>
</evidence>
<protein>
    <submittedName>
        <fullName evidence="2">Uncharacterized protein</fullName>
    </submittedName>
</protein>
<comment type="caution">
    <text evidence="2">The sequence shown here is derived from an EMBL/GenBank/DDBJ whole genome shotgun (WGS) entry which is preliminary data.</text>
</comment>
<keyword evidence="3" id="KW-1185">Reference proteome</keyword>